<accession>A0A089P7L1</accession>
<feature type="transmembrane region" description="Helical" evidence="2">
    <location>
        <begin position="29"/>
        <end position="55"/>
    </location>
</feature>
<name>A0A089P7L1_9HYPH</name>
<keyword evidence="4" id="KW-1185">Reference proteome</keyword>
<keyword evidence="2" id="KW-1133">Transmembrane helix</keyword>
<protein>
    <submittedName>
        <fullName evidence="3">Protein of unassigned function</fullName>
    </submittedName>
</protein>
<dbReference type="STRING" id="693986.MOC_6233"/>
<evidence type="ECO:0000256" key="2">
    <source>
        <dbReference type="SAM" id="Phobius"/>
    </source>
</evidence>
<gene>
    <name evidence="3" type="ORF">MOC_6233</name>
</gene>
<organism evidence="3 4">
    <name type="scientific">Methylobacterium oryzae CBMB20</name>
    <dbReference type="NCBI Taxonomy" id="693986"/>
    <lineage>
        <taxon>Bacteria</taxon>
        <taxon>Pseudomonadati</taxon>
        <taxon>Pseudomonadota</taxon>
        <taxon>Alphaproteobacteria</taxon>
        <taxon>Hyphomicrobiales</taxon>
        <taxon>Methylobacteriaceae</taxon>
        <taxon>Methylobacterium</taxon>
    </lineage>
</organism>
<sequence>MTTIQTVATPLAPDAHADTRAVLLNQVSWGAIFAGAVTALVTQVIVNLVGVGVGLASVGTSAADNPSASTASMGAGIWFVASGIVASLAGGLIAGRLSGKPLPGAAALHGLVSWAVTTLVVLYLLTSAASGLVGGTLSTVSGALGGAGNLVGGTVQTAAQAAAPSLAKISNPLDGIEQKVRQQTAGQDPQAARDAAVAAIKALFTGDASQKQQAEARAADALAKAQNIPVDQARQQIQDYETQYDQAVATAKQEGRGRGRDGQVGGHAGRLLRGAGADPGGPGGLPRRPPGRAEARDPARRLRDPARLTAFGARASMRAPPIPGGRNAPGRDPRPPSNRTEHTR</sequence>
<dbReference type="HOGENOM" id="CLU_806112_0_0_5"/>
<reference evidence="3 4" key="1">
    <citation type="journal article" date="2014" name="PLoS ONE">
        <title>Genome Information of Methylobacterium oryzae, a Plant-Probiotic Methylotroph in the Phyllosphere.</title>
        <authorList>
            <person name="Kwak M.J."/>
            <person name="Jeong H."/>
            <person name="Madhaiyan M."/>
            <person name="Lee Y."/>
            <person name="Sa T.M."/>
            <person name="Oh T.K."/>
            <person name="Kim J.F."/>
        </authorList>
    </citation>
    <scope>NUCLEOTIDE SEQUENCE [LARGE SCALE GENOMIC DNA]</scope>
    <source>
        <strain evidence="3 4">CBMB20</strain>
    </source>
</reference>
<dbReference type="Proteomes" id="UP000029492">
    <property type="component" value="Chromosome"/>
</dbReference>
<feature type="compositionally biased region" description="Basic and acidic residues" evidence="1">
    <location>
        <begin position="329"/>
        <end position="344"/>
    </location>
</feature>
<evidence type="ECO:0000256" key="1">
    <source>
        <dbReference type="SAM" id="MobiDB-lite"/>
    </source>
</evidence>
<feature type="compositionally biased region" description="Basic and acidic residues" evidence="1">
    <location>
        <begin position="291"/>
        <end position="306"/>
    </location>
</feature>
<feature type="transmembrane region" description="Helical" evidence="2">
    <location>
        <begin position="106"/>
        <end position="125"/>
    </location>
</feature>
<proteinExistence type="predicted"/>
<dbReference type="EMBL" id="CP003811">
    <property type="protein sequence ID" value="AIQ93988.1"/>
    <property type="molecule type" value="Genomic_DNA"/>
</dbReference>
<dbReference type="eggNOG" id="COG4694">
    <property type="taxonomic scope" value="Bacteria"/>
</dbReference>
<keyword evidence="2" id="KW-0812">Transmembrane</keyword>
<dbReference type="AlphaFoldDB" id="A0A089P7L1"/>
<evidence type="ECO:0000313" key="4">
    <source>
        <dbReference type="Proteomes" id="UP000029492"/>
    </source>
</evidence>
<feature type="region of interest" description="Disordered" evidence="1">
    <location>
        <begin position="248"/>
        <end position="344"/>
    </location>
</feature>
<feature type="transmembrane region" description="Helical" evidence="2">
    <location>
        <begin position="75"/>
        <end position="94"/>
    </location>
</feature>
<keyword evidence="2" id="KW-0472">Membrane</keyword>
<dbReference type="KEGG" id="mor:MOC_6233"/>
<evidence type="ECO:0000313" key="3">
    <source>
        <dbReference type="EMBL" id="AIQ93988.1"/>
    </source>
</evidence>